<dbReference type="InterPro" id="IPR011340">
    <property type="entry name" value="Cys_dSase-rel"/>
</dbReference>
<name>A0ABV7J6P3_9GAMM</name>
<dbReference type="Gene3D" id="3.90.1150.10">
    <property type="entry name" value="Aspartate Aminotransferase, domain 1"/>
    <property type="match status" value="1"/>
</dbReference>
<dbReference type="SUPFAM" id="SSF53383">
    <property type="entry name" value="PLP-dependent transferases"/>
    <property type="match status" value="1"/>
</dbReference>
<reference evidence="4" key="1">
    <citation type="journal article" date="2019" name="Int. J. Syst. Evol. Microbiol.">
        <title>The Global Catalogue of Microorganisms (GCM) 10K type strain sequencing project: providing services to taxonomists for standard genome sequencing and annotation.</title>
        <authorList>
            <consortium name="The Broad Institute Genomics Platform"/>
            <consortium name="The Broad Institute Genome Sequencing Center for Infectious Disease"/>
            <person name="Wu L."/>
            <person name="Ma J."/>
        </authorList>
    </citation>
    <scope>NUCLEOTIDE SEQUENCE [LARGE SCALE GENOMIC DNA]</scope>
    <source>
        <strain evidence="4">KCTC 42953</strain>
    </source>
</reference>
<dbReference type="PANTHER" id="PTHR43586">
    <property type="entry name" value="CYSTEINE DESULFURASE"/>
    <property type="match status" value="1"/>
</dbReference>
<keyword evidence="1" id="KW-0663">Pyridoxal phosphate</keyword>
<gene>
    <name evidence="3" type="ORF">ACFODZ_01035</name>
</gene>
<feature type="domain" description="Aminotransferase class V" evidence="2">
    <location>
        <begin position="20"/>
        <end position="397"/>
    </location>
</feature>
<evidence type="ECO:0000313" key="3">
    <source>
        <dbReference type="EMBL" id="MFC3192812.1"/>
    </source>
</evidence>
<dbReference type="InterPro" id="IPR000192">
    <property type="entry name" value="Aminotrans_V_dom"/>
</dbReference>
<dbReference type="PANTHER" id="PTHR43586:SF21">
    <property type="entry name" value="PYRIDOXAL PHOSPHATE (PLP)-DEPENDENT ASPARTATE AMINOTRANSFERASE SUPERFAMILY"/>
    <property type="match status" value="1"/>
</dbReference>
<accession>A0ABV7J6P3</accession>
<dbReference type="EMBL" id="JBHRTS010000001">
    <property type="protein sequence ID" value="MFC3192812.1"/>
    <property type="molecule type" value="Genomic_DNA"/>
</dbReference>
<dbReference type="InterPro" id="IPR015421">
    <property type="entry name" value="PyrdxlP-dep_Trfase_major"/>
</dbReference>
<dbReference type="InterPro" id="IPR015422">
    <property type="entry name" value="PyrdxlP-dep_Trfase_small"/>
</dbReference>
<sequence>MNIEWVREQFPVFNSNTKMVFMDNAGGSQTVGHAIHAITDYLTHYDVQLGASYATSAAAAAQLARATDHIQTYLNAEQNEEVVMGPSSTALIRILSLCLAETWQVGDEVIITDVDHEANRAAWLELKKKGIVIKTWRIRPDTLSLETDDLLELMTAKTRLVCFTHVSNILGTINPVKDWTRLIHEHGAHVCVDGVAYAPHRLIDVQDWDVDFYFFSTYKTFGPHQAVLYGKFDLLNGLPGFNHGFITTVPYKFQPGNVNYELCYAMGAVVQYLSELGAGSAHATVSRDHLQAAYTQIADHEARLLEPLVDVLQHNPQVRIIGEPASDPERRVATLSFVHEHKDSQSIVKAVDPHRIGIRFGDFYAVKLIDHLGLRNQQGVVRVSLAHYNTEAEVSQLIKVLQDSL</sequence>
<keyword evidence="4" id="KW-1185">Reference proteome</keyword>
<organism evidence="3 4">
    <name type="scientific">Marinicella sediminis</name>
    <dbReference type="NCBI Taxonomy" id="1792834"/>
    <lineage>
        <taxon>Bacteria</taxon>
        <taxon>Pseudomonadati</taxon>
        <taxon>Pseudomonadota</taxon>
        <taxon>Gammaproteobacteria</taxon>
        <taxon>Lysobacterales</taxon>
        <taxon>Marinicellaceae</taxon>
        <taxon>Marinicella</taxon>
    </lineage>
</organism>
<evidence type="ECO:0000256" key="1">
    <source>
        <dbReference type="ARBA" id="ARBA00022898"/>
    </source>
</evidence>
<evidence type="ECO:0000259" key="2">
    <source>
        <dbReference type="Pfam" id="PF00266"/>
    </source>
</evidence>
<dbReference type="InterPro" id="IPR015424">
    <property type="entry name" value="PyrdxlP-dep_Trfase"/>
</dbReference>
<dbReference type="RefSeq" id="WP_077409486.1">
    <property type="nucleotide sequence ID" value="NZ_JBHRTS010000001.1"/>
</dbReference>
<protein>
    <submittedName>
        <fullName evidence="3">Cysteine desulfurase-like protein</fullName>
    </submittedName>
</protein>
<dbReference type="Pfam" id="PF00266">
    <property type="entry name" value="Aminotran_5"/>
    <property type="match status" value="1"/>
</dbReference>
<dbReference type="NCBIfam" id="TIGR01976">
    <property type="entry name" value="am_tr_V_VC1184"/>
    <property type="match status" value="1"/>
</dbReference>
<comment type="caution">
    <text evidence="3">The sequence shown here is derived from an EMBL/GenBank/DDBJ whole genome shotgun (WGS) entry which is preliminary data.</text>
</comment>
<dbReference type="Gene3D" id="3.40.640.10">
    <property type="entry name" value="Type I PLP-dependent aspartate aminotransferase-like (Major domain)"/>
    <property type="match status" value="1"/>
</dbReference>
<dbReference type="Proteomes" id="UP001595533">
    <property type="component" value="Unassembled WGS sequence"/>
</dbReference>
<proteinExistence type="predicted"/>
<evidence type="ECO:0000313" key="4">
    <source>
        <dbReference type="Proteomes" id="UP001595533"/>
    </source>
</evidence>